<protein>
    <recommendedName>
        <fullName evidence="4">Peptidase_C39 like family protein</fullName>
    </recommendedName>
</protein>
<evidence type="ECO:0000256" key="1">
    <source>
        <dbReference type="SAM" id="SignalP"/>
    </source>
</evidence>
<keyword evidence="1" id="KW-0732">Signal</keyword>
<sequence>MKKTLRKKVVCLTMVLLALQNSIPISAKETENNTVIIDYRKSDTEIENNSFEKELPQEILEQADIVTTTDLKELEVADNILCQEIAYYVHDESSQSNDQSILYYNNGLPMATDMDSIDSEANIFAVFVDGSKEIYFQSFSSQADQYLESMICESLQEEESNELSQDIQVKIVKTLLSHEIDESTSLIFGEATTDITIVKLGFCDETQEYMYDVIENTSVNMQPTMEAYIGADVLFLETGIDFSGLNDISDTIGAQSLVAWGPESNEGFSIPEVSLSGYFPENSWTFSSESVHVDDYSSTSDAIFNTRITPRHSDVGSESIWETTSGARFGSKFEAYTAKFDNIISLGLGGGMIQVYFPLTRDISVENNTIGSVPSIDSIAEIPEDKIIDAIRASDEKASIENLYTDDPYEIDVEKLAKTLIADKYYSFGSLEQAKYYVRRVKLLNQFSVYDANDNASFNAYNFFLDEGNGNRKNGYIIIPAGFRSPIVKDYQVDKVLPDNAERIYIFDSVLIMNGDDQYADLNGNGISANEFLELKSNTYSQYLKITDQELNENDLMRKQTVSQIIYLFSPEAEKYLGGDKSYKGETYDGQDGAGYGGIIDCEAYLEDRYGCSIITRSGFKISSCKPYTLNILSETDDNNCTLGAITRLLCFHVRSNQPFLEQDEMQMYPKVKEVAVNYGYTTEHGTNPLKINNIIQDTAAKYGRDIRSHGKYIWSYKNEIMDELENSHMVVMNIARGYYENHSVAIVGYYVYTVMQGTDILYYPMIAVFDGWEESVRYIDYIDFAYNFLYSGFGSFNTVYGSDIH</sequence>
<keyword evidence="3" id="KW-1185">Reference proteome</keyword>
<dbReference type="OrthoDB" id="2351326at2"/>
<dbReference type="AlphaFoldDB" id="A0A1M5BIQ6"/>
<accession>A0A1M5BIQ6</accession>
<dbReference type="Proteomes" id="UP000184245">
    <property type="component" value="Unassembled WGS sequence"/>
</dbReference>
<proteinExistence type="predicted"/>
<evidence type="ECO:0000313" key="2">
    <source>
        <dbReference type="EMBL" id="SHF42167.1"/>
    </source>
</evidence>
<organism evidence="2 3">
    <name type="scientific">Lactonifactor longoviformis DSM 17459</name>
    <dbReference type="NCBI Taxonomy" id="1122155"/>
    <lineage>
        <taxon>Bacteria</taxon>
        <taxon>Bacillati</taxon>
        <taxon>Bacillota</taxon>
        <taxon>Clostridia</taxon>
        <taxon>Eubacteriales</taxon>
        <taxon>Clostridiaceae</taxon>
        <taxon>Lactonifactor</taxon>
    </lineage>
</organism>
<dbReference type="EMBL" id="FQVI01000027">
    <property type="protein sequence ID" value="SHF42167.1"/>
    <property type="molecule type" value="Genomic_DNA"/>
</dbReference>
<gene>
    <name evidence="2" type="ORF">SAMN02745158_03669</name>
</gene>
<evidence type="ECO:0000313" key="3">
    <source>
        <dbReference type="Proteomes" id="UP000184245"/>
    </source>
</evidence>
<feature type="signal peptide" evidence="1">
    <location>
        <begin position="1"/>
        <end position="27"/>
    </location>
</feature>
<feature type="chain" id="PRO_5013245748" description="Peptidase_C39 like family protein" evidence="1">
    <location>
        <begin position="28"/>
        <end position="806"/>
    </location>
</feature>
<reference evidence="2 3" key="1">
    <citation type="submission" date="2016-11" db="EMBL/GenBank/DDBJ databases">
        <authorList>
            <person name="Jaros S."/>
            <person name="Januszkiewicz K."/>
            <person name="Wedrychowicz H."/>
        </authorList>
    </citation>
    <scope>NUCLEOTIDE SEQUENCE [LARGE SCALE GENOMIC DNA]</scope>
    <source>
        <strain evidence="2 3">DSM 17459</strain>
    </source>
</reference>
<dbReference type="RefSeq" id="WP_072854230.1">
    <property type="nucleotide sequence ID" value="NZ_FQVI01000027.1"/>
</dbReference>
<evidence type="ECO:0008006" key="4">
    <source>
        <dbReference type="Google" id="ProtNLM"/>
    </source>
</evidence>
<name>A0A1M5BIQ6_9CLOT</name>